<dbReference type="Proteomes" id="UP000016540">
    <property type="component" value="Unassembled WGS sequence"/>
</dbReference>
<dbReference type="PANTHER" id="PTHR10584">
    <property type="entry name" value="SUGAR KINASE"/>
    <property type="match status" value="1"/>
</dbReference>
<organism evidence="4 5">
    <name type="scientific">Marinobacter lipolyticus SM19</name>
    <dbReference type="NCBI Taxonomy" id="1318628"/>
    <lineage>
        <taxon>Bacteria</taxon>
        <taxon>Pseudomonadati</taxon>
        <taxon>Pseudomonadota</taxon>
        <taxon>Gammaproteobacteria</taxon>
        <taxon>Pseudomonadales</taxon>
        <taxon>Marinobacteraceae</taxon>
        <taxon>Marinobacter</taxon>
    </lineage>
</organism>
<feature type="domain" description="Carbohydrate kinase PfkB" evidence="3">
    <location>
        <begin position="185"/>
        <end position="283"/>
    </location>
</feature>
<dbReference type="PANTHER" id="PTHR10584:SF166">
    <property type="entry name" value="RIBOKINASE"/>
    <property type="match status" value="1"/>
</dbReference>
<dbReference type="RefSeq" id="WP_012136561.1">
    <property type="nucleotide sequence ID" value="NZ_KE007306.1"/>
</dbReference>
<dbReference type="PATRIC" id="fig|1318628.3.peg.565"/>
<feature type="domain" description="Carbohydrate kinase PfkB" evidence="3">
    <location>
        <begin position="50"/>
        <end position="126"/>
    </location>
</feature>
<dbReference type="SUPFAM" id="SSF53613">
    <property type="entry name" value="Ribokinase-like"/>
    <property type="match status" value="1"/>
</dbReference>
<dbReference type="OrthoDB" id="9792663at2"/>
<keyword evidence="5" id="KW-1185">Reference proteome</keyword>
<reference evidence="4 5" key="1">
    <citation type="journal article" date="2013" name="Genome Announc.">
        <title>Draft Genome Sequence of the Moderately Halophilic Bacterium Marinobacter lipolyticus Strain SM19.</title>
        <authorList>
            <person name="Papke R.T."/>
            <person name="de la Haba R.R."/>
            <person name="Infante-Dominguez C."/>
            <person name="Perez D."/>
            <person name="Sanchez-Porro C."/>
            <person name="Lapierre P."/>
            <person name="Ventosa A."/>
        </authorList>
    </citation>
    <scope>NUCLEOTIDE SEQUENCE [LARGE SCALE GENOMIC DNA]</scope>
    <source>
        <strain evidence="4 5">SM19</strain>
    </source>
</reference>
<keyword evidence="1" id="KW-0808">Transferase</keyword>
<dbReference type="InterPro" id="IPR029056">
    <property type="entry name" value="Ribokinase-like"/>
</dbReference>
<comment type="caution">
    <text evidence="4">The sequence shown here is derived from an EMBL/GenBank/DDBJ whole genome shotgun (WGS) entry which is preliminary data.</text>
</comment>
<dbReference type="AlphaFoldDB" id="R8B4Y1"/>
<dbReference type="HOGENOM" id="CLU_027634_12_0_6"/>
<dbReference type="PROSITE" id="PS00584">
    <property type="entry name" value="PFKB_KINASES_2"/>
    <property type="match status" value="1"/>
</dbReference>
<evidence type="ECO:0000256" key="2">
    <source>
        <dbReference type="ARBA" id="ARBA00022777"/>
    </source>
</evidence>
<keyword evidence="2 4" id="KW-0418">Kinase</keyword>
<evidence type="ECO:0000259" key="3">
    <source>
        <dbReference type="Pfam" id="PF00294"/>
    </source>
</evidence>
<dbReference type="GO" id="GO:0016301">
    <property type="term" value="F:kinase activity"/>
    <property type="evidence" value="ECO:0007669"/>
    <property type="project" value="UniProtKB-KW"/>
</dbReference>
<dbReference type="EMBL" id="ASAD01000006">
    <property type="protein sequence ID" value="EON93601.1"/>
    <property type="molecule type" value="Genomic_DNA"/>
</dbReference>
<gene>
    <name evidence="4" type="ORF">MARLIPOL_02810</name>
</gene>
<evidence type="ECO:0000256" key="1">
    <source>
        <dbReference type="ARBA" id="ARBA00022679"/>
    </source>
</evidence>
<dbReference type="InterPro" id="IPR002173">
    <property type="entry name" value="Carboh/pur_kinase_PfkB_CS"/>
</dbReference>
<evidence type="ECO:0000313" key="5">
    <source>
        <dbReference type="Proteomes" id="UP000016540"/>
    </source>
</evidence>
<dbReference type="Gene3D" id="3.40.1190.20">
    <property type="match status" value="1"/>
</dbReference>
<sequence length="298" mass="32012">MEQTIKPVFVVGGASLDTIVHVDAFPEAVAQTVWPNRSYKAVGSTGVGKALNLMALEVPVALHAVVGNDQEGQMIRQTLEQAGIGTLISETAAPTEQHVNLMAPNGERLSIFVQPPAREVTLDWFAINHALKTCSIAVINILDYTRPILHEAVRLGVPIWTDLHDYDGANPHHQAFIDAADVVFLASDNLPDYRQVMGQLLPQGKQLVVCTHGAAGATLANAAGEWLEQPVYPVDRIEDSNGAGDAFFSGFLYGHLRGLPERECLQLAAASGALCVSSTSLAAKSASRHALEDIVRRR</sequence>
<evidence type="ECO:0000313" key="4">
    <source>
        <dbReference type="EMBL" id="EON93601.1"/>
    </source>
</evidence>
<accession>R8B4Y1</accession>
<protein>
    <submittedName>
        <fullName evidence="4">Ribokinase family sugar kinase</fullName>
    </submittedName>
</protein>
<dbReference type="eggNOG" id="COG0524">
    <property type="taxonomic scope" value="Bacteria"/>
</dbReference>
<name>R8B4Y1_9GAMM</name>
<proteinExistence type="predicted"/>
<dbReference type="Pfam" id="PF00294">
    <property type="entry name" value="PfkB"/>
    <property type="match status" value="2"/>
</dbReference>
<dbReference type="InterPro" id="IPR011611">
    <property type="entry name" value="PfkB_dom"/>
</dbReference>
<dbReference type="STRING" id="1318628.MARLIPOL_02810"/>